<protein>
    <recommendedName>
        <fullName evidence="3">Epoxyqueuosine reductase</fullName>
    </recommendedName>
</protein>
<dbReference type="PANTHER" id="PTHR42827">
    <property type="entry name" value="IRON-SULFUR CLUSTER-BINDING PROTEIN-RELATED"/>
    <property type="match status" value="1"/>
</dbReference>
<accession>A0ABZ3IRW7</accession>
<dbReference type="PANTHER" id="PTHR42827:SF1">
    <property type="entry name" value="IRON-SULFUR CLUSTER-BINDING PROTEIN"/>
    <property type="match status" value="1"/>
</dbReference>
<organism evidence="1 2">
    <name type="scientific">Sporomusa silvacetica DSM 10669</name>
    <dbReference type="NCBI Taxonomy" id="1123289"/>
    <lineage>
        <taxon>Bacteria</taxon>
        <taxon>Bacillati</taxon>
        <taxon>Bacillota</taxon>
        <taxon>Negativicutes</taxon>
        <taxon>Selenomonadales</taxon>
        <taxon>Sporomusaceae</taxon>
        <taxon>Sporomusa</taxon>
    </lineage>
</organism>
<gene>
    <name evidence="1" type="ORF">SPSIL_046440</name>
</gene>
<reference evidence="1" key="1">
    <citation type="submission" date="2024-05" db="EMBL/GenBank/DDBJ databases">
        <title>Isolation and characterization of Sporomusa carbonis sp. nov., a carboxydotrophic hydrogenogen in the genus of Sporomusa isolated from a charcoal burning pile.</title>
        <authorList>
            <person name="Boeer T."/>
            <person name="Rosenbaum F."/>
            <person name="Eysell L."/>
            <person name="Mueller V."/>
            <person name="Daniel R."/>
            <person name="Poehlein A."/>
        </authorList>
    </citation>
    <scope>NUCLEOTIDE SEQUENCE [LARGE SCALE GENOMIC DNA]</scope>
    <source>
        <strain evidence="1">DSM 10669</strain>
    </source>
</reference>
<keyword evidence="2" id="KW-1185">Reference proteome</keyword>
<evidence type="ECO:0000313" key="1">
    <source>
        <dbReference type="EMBL" id="XFO68421.1"/>
    </source>
</evidence>
<evidence type="ECO:0008006" key="3">
    <source>
        <dbReference type="Google" id="ProtNLM"/>
    </source>
</evidence>
<dbReference type="RefSeq" id="WP_094606463.1">
    <property type="nucleotide sequence ID" value="NZ_CP155573.1"/>
</dbReference>
<sequence>MNDLAVRIREIIVDYVNISDENRLGGPYLEKAWGSPLVGFSLGGDPLYSTIKEVIGEFYWTPEEIFLKTYPGAKIQQNDLTVICWVLPHTLQTKQGMRQETLYPSKRASFARVNGETFNLNLGKYVVDTLGSLGYQAVAPVQSPFWARIESDKHGLASCWSERHAAYVSGLGTFSLTDALITSQGMAVRLGSVIANIAVEPTKRSYSTYNEYCLFFSTGGCLKCAQRCPAGAINEQGHNKSKCREYQKAATSIHNKQQYGLEANYCGICQAGIPCESCIPANSLMKNSKITR</sequence>
<name>A0ABZ3IRW7_9FIRM</name>
<dbReference type="Proteomes" id="UP000216752">
    <property type="component" value="Chromosome"/>
</dbReference>
<proteinExistence type="predicted"/>
<evidence type="ECO:0000313" key="2">
    <source>
        <dbReference type="Proteomes" id="UP000216752"/>
    </source>
</evidence>
<dbReference type="EMBL" id="CP155573">
    <property type="protein sequence ID" value="XFO68421.1"/>
    <property type="molecule type" value="Genomic_DNA"/>
</dbReference>